<organism evidence="2 3">
    <name type="scientific">Mycobacterium intermedium</name>
    <dbReference type="NCBI Taxonomy" id="28445"/>
    <lineage>
        <taxon>Bacteria</taxon>
        <taxon>Bacillati</taxon>
        <taxon>Actinomycetota</taxon>
        <taxon>Actinomycetes</taxon>
        <taxon>Mycobacteriales</taxon>
        <taxon>Mycobacteriaceae</taxon>
        <taxon>Mycobacterium</taxon>
        <taxon>Mycobacterium simiae complex</taxon>
    </lineage>
</organism>
<evidence type="ECO:0000256" key="1">
    <source>
        <dbReference type="SAM" id="SignalP"/>
    </source>
</evidence>
<evidence type="ECO:0000313" key="2">
    <source>
        <dbReference type="EMBL" id="ORA96741.1"/>
    </source>
</evidence>
<evidence type="ECO:0000313" key="3">
    <source>
        <dbReference type="Proteomes" id="UP000192739"/>
    </source>
</evidence>
<dbReference type="RefSeq" id="WP_069417906.1">
    <property type="nucleotide sequence ID" value="NZ_CBCRZH010000032.1"/>
</dbReference>
<keyword evidence="1" id="KW-0732">Signal</keyword>
<name>A0A1E3SJL5_MYCIE</name>
<dbReference type="STRING" id="28445.BHQ20_04480"/>
<sequence>MNGNICTTVRKNIAAKAKLSSVVLLGALTIAACGGNTASGASKADFCKEVDSLWPGVDNALTSVEAARVAGISPVGYNPASLQRAATNAKKLSADAPTGQSAGGVDLKAYLGEVAQTLSAAADGNYKAPLPKGNDPMVVWNTINCSALSGSRS</sequence>
<protein>
    <submittedName>
        <fullName evidence="2">Uncharacterized protein</fullName>
    </submittedName>
</protein>
<proteinExistence type="predicted"/>
<dbReference type="AlphaFoldDB" id="A0A1E3SJL5"/>
<keyword evidence="3" id="KW-1185">Reference proteome</keyword>
<gene>
    <name evidence="2" type="ORF">BST27_24330</name>
</gene>
<feature type="signal peptide" evidence="1">
    <location>
        <begin position="1"/>
        <end position="34"/>
    </location>
</feature>
<accession>A0A1E3SJL5</accession>
<dbReference type="Proteomes" id="UP000192739">
    <property type="component" value="Unassembled WGS sequence"/>
</dbReference>
<dbReference type="EMBL" id="MVHT01000088">
    <property type="protein sequence ID" value="ORA96741.1"/>
    <property type="molecule type" value="Genomic_DNA"/>
</dbReference>
<comment type="caution">
    <text evidence="2">The sequence shown here is derived from an EMBL/GenBank/DDBJ whole genome shotgun (WGS) entry which is preliminary data.</text>
</comment>
<reference evidence="2 3" key="1">
    <citation type="submission" date="2017-02" db="EMBL/GenBank/DDBJ databases">
        <title>The new phylogeny of genus Mycobacterium.</title>
        <authorList>
            <person name="Tortoli E."/>
            <person name="Trovato A."/>
            <person name="Cirillo D.M."/>
        </authorList>
    </citation>
    <scope>NUCLEOTIDE SEQUENCE [LARGE SCALE GENOMIC DNA]</scope>
    <source>
        <strain evidence="2 3">DSM 44049</strain>
    </source>
</reference>
<feature type="chain" id="PRO_5043144293" evidence="1">
    <location>
        <begin position="35"/>
        <end position="153"/>
    </location>
</feature>